<proteinExistence type="predicted"/>
<accession>A0A7K9DQ41</accession>
<dbReference type="Proteomes" id="UP000518305">
    <property type="component" value="Unassembled WGS sequence"/>
</dbReference>
<dbReference type="PANTHER" id="PTHR22901">
    <property type="entry name" value="SIALATE O-ACETYLESTERASE"/>
    <property type="match status" value="1"/>
</dbReference>
<gene>
    <name evidence="3" type="primary">Siae</name>
    <name evidence="3" type="ORF">HEMCOM_R12256</name>
</gene>
<feature type="domain" description="Sialate O-acetylesterase" evidence="2">
    <location>
        <begin position="89"/>
        <end position="316"/>
    </location>
</feature>
<dbReference type="InterPro" id="IPR005181">
    <property type="entry name" value="SASA"/>
</dbReference>
<dbReference type="GO" id="GO:0005975">
    <property type="term" value="P:carbohydrate metabolic process"/>
    <property type="evidence" value="ECO:0007669"/>
    <property type="project" value="TreeGrafter"/>
</dbReference>
<dbReference type="SUPFAM" id="SSF52266">
    <property type="entry name" value="SGNH hydrolase"/>
    <property type="match status" value="1"/>
</dbReference>
<dbReference type="Pfam" id="PF03629">
    <property type="entry name" value="SASA"/>
    <property type="match status" value="1"/>
</dbReference>
<evidence type="ECO:0000313" key="4">
    <source>
        <dbReference type="Proteomes" id="UP000518305"/>
    </source>
</evidence>
<keyword evidence="4" id="KW-1185">Reference proteome</keyword>
<reference evidence="3 4" key="1">
    <citation type="submission" date="2019-09" db="EMBL/GenBank/DDBJ databases">
        <title>Bird 10,000 Genomes (B10K) Project - Family phase.</title>
        <authorList>
            <person name="Zhang G."/>
        </authorList>
    </citation>
    <scope>NUCLEOTIDE SEQUENCE [LARGE SCALE GENOMIC DNA]</scope>
    <source>
        <strain evidence="3">B10K-DU-001-23</strain>
        <tissue evidence="3">Muscle</tissue>
    </source>
</reference>
<feature type="non-terminal residue" evidence="3">
    <location>
        <position position="525"/>
    </location>
</feature>
<comment type="caution">
    <text evidence="3">The sequence shown here is derived from an EMBL/GenBank/DDBJ whole genome shotgun (WGS) entry which is preliminary data.</text>
</comment>
<organism evidence="3 4">
    <name type="scientific">Hemiprocne comata</name>
    <dbReference type="NCBI Taxonomy" id="243314"/>
    <lineage>
        <taxon>Eukaryota</taxon>
        <taxon>Metazoa</taxon>
        <taxon>Chordata</taxon>
        <taxon>Craniata</taxon>
        <taxon>Vertebrata</taxon>
        <taxon>Euteleostomi</taxon>
        <taxon>Archelosauria</taxon>
        <taxon>Archosauria</taxon>
        <taxon>Dinosauria</taxon>
        <taxon>Saurischia</taxon>
        <taxon>Theropoda</taxon>
        <taxon>Coelurosauria</taxon>
        <taxon>Aves</taxon>
        <taxon>Neognathae</taxon>
        <taxon>Neoaves</taxon>
        <taxon>Strisores</taxon>
        <taxon>Apodiformes</taxon>
        <taxon>Apodidae</taxon>
        <taxon>Hemiprocninae</taxon>
        <taxon>Hemiprocne</taxon>
    </lineage>
</organism>
<dbReference type="InterPro" id="IPR039329">
    <property type="entry name" value="SIAE"/>
</dbReference>
<evidence type="ECO:0000259" key="2">
    <source>
        <dbReference type="Pfam" id="PF03629"/>
    </source>
</evidence>
<evidence type="ECO:0000313" key="3">
    <source>
        <dbReference type="EMBL" id="NXG66628.1"/>
    </source>
</evidence>
<keyword evidence="1" id="KW-0378">Hydrolase</keyword>
<sequence length="525" mass="57432">FASYYGDHMVLQKEPAGAVVWGYGEPGATVTVALSEDSGFVISKKTVQVKGPSGTWTTVLDPMDPGGPYTLTAGQASENVTLQDIYFGDVWLCSGQSNMAMTVLQITNSSQELAAAAHYPHVRLFAAAPARSDWELEDLERIDLLWSIPTAENLGHGNFSYFSAVCWLLGRYLHETLGHPVGLVEAAWGGTPIEAWSSPRALRACGLLEEVGSFRSGLVFCTPTKPGSSSSLSPWQHLSGPHTPSVLWNAMIHPLLNLTLRGVVWYQGEENTLLHTDQYNCTFPALIADWRQAFHAGSAGQNELLLPFGFVQLSTYRRQSPDDSFARLRWHQTADLGVVPNARMPSTFMAVAMDLGDEHSPYGRRVLEVEDIHPRDKQTVAHRLHLGARAVAYREKNLVFQGPYPTRAILEVTRALLNVTYSQELVWRRRDTPAFEVRGGTASPPGTGRGKPTLTEGFLPSAQVCCSSGWLPAPVVTVESYQVTLALAGCGTLVLGLRYAWAEWPCDYQSCALYNTGGLPAPPFL</sequence>
<evidence type="ECO:0000256" key="1">
    <source>
        <dbReference type="ARBA" id="ARBA00022801"/>
    </source>
</evidence>
<dbReference type="GO" id="GO:0001681">
    <property type="term" value="F:sialate O-acetylesterase activity"/>
    <property type="evidence" value="ECO:0007669"/>
    <property type="project" value="InterPro"/>
</dbReference>
<dbReference type="PANTHER" id="PTHR22901:SF0">
    <property type="entry name" value="SIALATE O-ACETYLESTERASE"/>
    <property type="match status" value="1"/>
</dbReference>
<dbReference type="InterPro" id="IPR036514">
    <property type="entry name" value="SGNH_hydro_sf"/>
</dbReference>
<dbReference type="EMBL" id="VWZJ01013214">
    <property type="protein sequence ID" value="NXG66628.1"/>
    <property type="molecule type" value="Genomic_DNA"/>
</dbReference>
<feature type="non-terminal residue" evidence="3">
    <location>
        <position position="1"/>
    </location>
</feature>
<name>A0A7K9DQ41_9AVES</name>
<protein>
    <submittedName>
        <fullName evidence="3">SIAE acetylesterase</fullName>
    </submittedName>
</protein>
<dbReference type="Gene3D" id="3.40.50.1110">
    <property type="entry name" value="SGNH hydrolase"/>
    <property type="match status" value="1"/>
</dbReference>
<dbReference type="OrthoDB" id="42638at2759"/>
<dbReference type="AlphaFoldDB" id="A0A7K9DQ41"/>